<proteinExistence type="predicted"/>
<reference evidence="3 4" key="1">
    <citation type="journal article" date="2016" name="Nat. Commun.">
        <title>Thousands of microbial genomes shed light on interconnected biogeochemical processes in an aquifer system.</title>
        <authorList>
            <person name="Anantharaman K."/>
            <person name="Brown C.T."/>
            <person name="Hug L.A."/>
            <person name="Sharon I."/>
            <person name="Castelle C.J."/>
            <person name="Probst A.J."/>
            <person name="Thomas B.C."/>
            <person name="Singh A."/>
            <person name="Wilkins M.J."/>
            <person name="Karaoz U."/>
            <person name="Brodie E.L."/>
            <person name="Williams K.H."/>
            <person name="Hubbard S.S."/>
            <person name="Banfield J.F."/>
        </authorList>
    </citation>
    <scope>NUCLEOTIDE SEQUENCE [LARGE SCALE GENOMIC DNA]</scope>
</reference>
<feature type="compositionally biased region" description="Pro residues" evidence="1">
    <location>
        <begin position="72"/>
        <end position="87"/>
    </location>
</feature>
<evidence type="ECO:0000313" key="4">
    <source>
        <dbReference type="Proteomes" id="UP000178197"/>
    </source>
</evidence>
<gene>
    <name evidence="3" type="ORF">A3C71_00550</name>
</gene>
<dbReference type="Proteomes" id="UP000178197">
    <property type="component" value="Unassembled WGS sequence"/>
</dbReference>
<feature type="region of interest" description="Disordered" evidence="1">
    <location>
        <begin position="1"/>
        <end position="87"/>
    </location>
</feature>
<dbReference type="AlphaFoldDB" id="A0A1F8FKS3"/>
<feature type="compositionally biased region" description="Polar residues" evidence="1">
    <location>
        <begin position="1"/>
        <end position="13"/>
    </location>
</feature>
<feature type="compositionally biased region" description="Low complexity" evidence="1">
    <location>
        <begin position="32"/>
        <end position="49"/>
    </location>
</feature>
<feature type="transmembrane region" description="Helical" evidence="2">
    <location>
        <begin position="105"/>
        <end position="125"/>
    </location>
</feature>
<keyword evidence="2" id="KW-0812">Transmembrane</keyword>
<accession>A0A1F8FKS3</accession>
<keyword evidence="2" id="KW-1133">Transmembrane helix</keyword>
<protein>
    <submittedName>
        <fullName evidence="3">Uncharacterized protein</fullName>
    </submittedName>
</protein>
<evidence type="ECO:0000256" key="1">
    <source>
        <dbReference type="SAM" id="MobiDB-lite"/>
    </source>
</evidence>
<sequence>MESDIKSAQSGQAPKSIELKPPVLPPEPVKPAVPALSPKPAAPAATPSAGVKLGEGEAEKRTASLPGQIIPKPAPPPTVPPIKPASPPASVTIPPKLSIFANKKILAGLAIVALAALGGILYFYLGREETEVIQPTLTPSISLTPSSVPISKLSLSNLLGEIKNISIPTTGELFESLDIIGVNVSNSAQNKNILVALVDETKNNYKFSNFLERFSISFPINLTSSVDNDDFALILTKQTEFFDESGKMIASPSAEMLITPKIALAVRVVDSTEAKTQLNLWEDTMAQDFDDFYGLEGVNPYPLDDRLSDSFYRGVKIRYANFSYADQAIDYAIITAKNGNDYLIIANSREQVYSIIDKLLGF</sequence>
<evidence type="ECO:0000256" key="2">
    <source>
        <dbReference type="SAM" id="Phobius"/>
    </source>
</evidence>
<organism evidence="3 4">
    <name type="scientific">Candidatus Yanofskybacteria bacterium RIFCSPHIGHO2_02_FULL_43_15c</name>
    <dbReference type="NCBI Taxonomy" id="1802679"/>
    <lineage>
        <taxon>Bacteria</taxon>
        <taxon>Candidatus Yanofskyibacteriota</taxon>
    </lineage>
</organism>
<name>A0A1F8FKS3_9BACT</name>
<feature type="compositionally biased region" description="Pro residues" evidence="1">
    <location>
        <begin position="22"/>
        <end position="31"/>
    </location>
</feature>
<comment type="caution">
    <text evidence="3">The sequence shown here is derived from an EMBL/GenBank/DDBJ whole genome shotgun (WGS) entry which is preliminary data.</text>
</comment>
<dbReference type="EMBL" id="MGJT01000002">
    <property type="protein sequence ID" value="OGN13673.1"/>
    <property type="molecule type" value="Genomic_DNA"/>
</dbReference>
<keyword evidence="2" id="KW-0472">Membrane</keyword>
<evidence type="ECO:0000313" key="3">
    <source>
        <dbReference type="EMBL" id="OGN13673.1"/>
    </source>
</evidence>